<dbReference type="PATRIC" id="fig|1249552.3.peg.1164"/>
<evidence type="ECO:0000259" key="8">
    <source>
        <dbReference type="PROSITE" id="PS50850"/>
    </source>
</evidence>
<dbReference type="Pfam" id="PF07690">
    <property type="entry name" value="MFS_1"/>
    <property type="match status" value="1"/>
</dbReference>
<name>A0A0S2KBZ6_9GAMM</name>
<gene>
    <name evidence="9" type="ORF">PS2015_1158</name>
</gene>
<dbReference type="PANTHER" id="PTHR23517">
    <property type="entry name" value="RESISTANCE PROTEIN MDTM, PUTATIVE-RELATED-RELATED"/>
    <property type="match status" value="1"/>
</dbReference>
<evidence type="ECO:0000256" key="3">
    <source>
        <dbReference type="ARBA" id="ARBA00022475"/>
    </source>
</evidence>
<evidence type="ECO:0000313" key="9">
    <source>
        <dbReference type="EMBL" id="ALO45818.1"/>
    </source>
</evidence>
<feature type="transmembrane region" description="Helical" evidence="7">
    <location>
        <begin position="247"/>
        <end position="272"/>
    </location>
</feature>
<dbReference type="GO" id="GO:0022857">
    <property type="term" value="F:transmembrane transporter activity"/>
    <property type="evidence" value="ECO:0007669"/>
    <property type="project" value="InterPro"/>
</dbReference>
<comment type="subcellular location">
    <subcellularLocation>
        <location evidence="1">Cell membrane</location>
        <topology evidence="1">Multi-pass membrane protein</topology>
    </subcellularLocation>
</comment>
<dbReference type="PROSITE" id="PS50850">
    <property type="entry name" value="MFS"/>
    <property type="match status" value="1"/>
</dbReference>
<dbReference type="Proteomes" id="UP000065641">
    <property type="component" value="Chromosome"/>
</dbReference>
<organism evidence="9 10">
    <name type="scientific">Pseudohongiella spirulinae</name>
    <dbReference type="NCBI Taxonomy" id="1249552"/>
    <lineage>
        <taxon>Bacteria</taxon>
        <taxon>Pseudomonadati</taxon>
        <taxon>Pseudomonadota</taxon>
        <taxon>Gammaproteobacteria</taxon>
        <taxon>Pseudomonadales</taxon>
        <taxon>Pseudohongiellaceae</taxon>
        <taxon>Pseudohongiella</taxon>
    </lineage>
</organism>
<feature type="transmembrane region" description="Helical" evidence="7">
    <location>
        <begin position="51"/>
        <end position="69"/>
    </location>
</feature>
<dbReference type="InterPro" id="IPR011701">
    <property type="entry name" value="MFS"/>
</dbReference>
<protein>
    <submittedName>
        <fullName evidence="9">Major facilitator family permease</fullName>
    </submittedName>
</protein>
<evidence type="ECO:0000256" key="1">
    <source>
        <dbReference type="ARBA" id="ARBA00004651"/>
    </source>
</evidence>
<proteinExistence type="predicted"/>
<feature type="transmembrane region" description="Helical" evidence="7">
    <location>
        <begin position="106"/>
        <end position="132"/>
    </location>
</feature>
<feature type="transmembrane region" description="Helical" evidence="7">
    <location>
        <begin position="12"/>
        <end position="31"/>
    </location>
</feature>
<feature type="transmembrane region" description="Helical" evidence="7">
    <location>
        <begin position="165"/>
        <end position="185"/>
    </location>
</feature>
<feature type="transmembrane region" description="Helical" evidence="7">
    <location>
        <begin position="293"/>
        <end position="320"/>
    </location>
</feature>
<dbReference type="PANTHER" id="PTHR23517:SF3">
    <property type="entry name" value="INTEGRAL MEMBRANE TRANSPORT PROTEIN"/>
    <property type="match status" value="1"/>
</dbReference>
<feature type="transmembrane region" description="Helical" evidence="7">
    <location>
        <begin position="81"/>
        <end position="100"/>
    </location>
</feature>
<evidence type="ECO:0000256" key="7">
    <source>
        <dbReference type="SAM" id="Phobius"/>
    </source>
</evidence>
<keyword evidence="2" id="KW-0813">Transport</keyword>
<keyword evidence="6 7" id="KW-0472">Membrane</keyword>
<dbReference type="InterPro" id="IPR036259">
    <property type="entry name" value="MFS_trans_sf"/>
</dbReference>
<dbReference type="Gene3D" id="1.20.1250.20">
    <property type="entry name" value="MFS general substrate transporter like domains"/>
    <property type="match status" value="1"/>
</dbReference>
<keyword evidence="4 7" id="KW-0812">Transmembrane</keyword>
<feature type="transmembrane region" description="Helical" evidence="7">
    <location>
        <begin position="367"/>
        <end position="385"/>
    </location>
</feature>
<accession>A0A0S2KBZ6</accession>
<keyword evidence="10" id="KW-1185">Reference proteome</keyword>
<feature type="transmembrane region" description="Helical" evidence="7">
    <location>
        <begin position="214"/>
        <end position="235"/>
    </location>
</feature>
<dbReference type="EMBL" id="CP013189">
    <property type="protein sequence ID" value="ALO45818.1"/>
    <property type="molecule type" value="Genomic_DNA"/>
</dbReference>
<dbReference type="InterPro" id="IPR020846">
    <property type="entry name" value="MFS_dom"/>
</dbReference>
<reference evidence="9 10" key="1">
    <citation type="submission" date="2015-11" db="EMBL/GenBank/DDBJ databases">
        <authorList>
            <person name="Zhang Y."/>
            <person name="Guo Z."/>
        </authorList>
    </citation>
    <scope>NUCLEOTIDE SEQUENCE [LARGE SCALE GENOMIC DNA]</scope>
    <source>
        <strain evidence="9 10">KCTC 32221</strain>
    </source>
</reference>
<evidence type="ECO:0000256" key="2">
    <source>
        <dbReference type="ARBA" id="ARBA00022448"/>
    </source>
</evidence>
<dbReference type="SUPFAM" id="SSF103473">
    <property type="entry name" value="MFS general substrate transporter"/>
    <property type="match status" value="1"/>
</dbReference>
<dbReference type="STRING" id="1249552.PS2015_1158"/>
<dbReference type="AlphaFoldDB" id="A0A0S2KBZ6"/>
<sequence>MMASDQHSSSQIRLVLALGIAQTLGWGSTFYLPAILAQPMARDLGVEESSVFAAFSAALVLTAILGPLIGRLIDVHGGRRMLTLSSILFAAGLVLLSQATDSLTLWFAWMVIGLGMATGLYEAAFASLTVLYGSRARSAITGITLMAGFASTICWPLSAALEVELGWRGVCLFWAAVHLLLGLPLNHFMMPSWRHSETTVLADSEQPPPNHNTLMVLLAFVFAVTWFTSTAMAAHLPRLLQDSGLSLAASVAIAGLIGPAQVLARLLEFSLLRQFHPLLSARLASLSHPAGALLMMVFGAPFAVFFTIMHGLGNGILTIAKGTLPLALFGPHGYGVRQGWLSLPARLLQAAAPFMFALMINRFGLNALWLTLLLGLLASIVLWRIKPQPAA</sequence>
<keyword evidence="3" id="KW-1003">Cell membrane</keyword>
<dbReference type="KEGG" id="pspi:PS2015_1158"/>
<dbReference type="GO" id="GO:0005886">
    <property type="term" value="C:plasma membrane"/>
    <property type="evidence" value="ECO:0007669"/>
    <property type="project" value="UniProtKB-SubCell"/>
</dbReference>
<evidence type="ECO:0000313" key="10">
    <source>
        <dbReference type="Proteomes" id="UP000065641"/>
    </source>
</evidence>
<feature type="transmembrane region" description="Helical" evidence="7">
    <location>
        <begin position="139"/>
        <end position="159"/>
    </location>
</feature>
<keyword evidence="5 7" id="KW-1133">Transmembrane helix</keyword>
<dbReference type="RefSeq" id="WP_335338261.1">
    <property type="nucleotide sequence ID" value="NZ_CP013189.1"/>
</dbReference>
<feature type="domain" description="Major facilitator superfamily (MFS) profile" evidence="8">
    <location>
        <begin position="14"/>
        <end position="390"/>
    </location>
</feature>
<dbReference type="InterPro" id="IPR050171">
    <property type="entry name" value="MFS_Transporters"/>
</dbReference>
<evidence type="ECO:0000256" key="4">
    <source>
        <dbReference type="ARBA" id="ARBA00022692"/>
    </source>
</evidence>
<evidence type="ECO:0000256" key="6">
    <source>
        <dbReference type="ARBA" id="ARBA00023136"/>
    </source>
</evidence>
<evidence type="ECO:0000256" key="5">
    <source>
        <dbReference type="ARBA" id="ARBA00022989"/>
    </source>
</evidence>